<dbReference type="Pfam" id="PF20146">
    <property type="entry name" value="NRF"/>
    <property type="match status" value="1"/>
</dbReference>
<dbReference type="EMBL" id="OX395136">
    <property type="protein sequence ID" value="CAI5787744.1"/>
    <property type="molecule type" value="Genomic_DNA"/>
</dbReference>
<keyword evidence="1" id="KW-0812">Transmembrane</keyword>
<evidence type="ECO:0000256" key="1">
    <source>
        <dbReference type="SAM" id="Phobius"/>
    </source>
</evidence>
<feature type="chain" id="PRO_5041378860" evidence="2">
    <location>
        <begin position="20"/>
        <end position="681"/>
    </location>
</feature>
<name>A0AA35L1Q2_9SAUR</name>
<evidence type="ECO:0000313" key="5">
    <source>
        <dbReference type="Proteomes" id="UP001178461"/>
    </source>
</evidence>
<dbReference type="PANTHER" id="PTHR11161">
    <property type="entry name" value="O-ACYLTRANSFERASE"/>
    <property type="match status" value="1"/>
</dbReference>
<dbReference type="SMART" id="SM00703">
    <property type="entry name" value="NRF"/>
    <property type="match status" value="1"/>
</dbReference>
<dbReference type="GO" id="GO:0016747">
    <property type="term" value="F:acyltransferase activity, transferring groups other than amino-acyl groups"/>
    <property type="evidence" value="ECO:0007669"/>
    <property type="project" value="InterPro"/>
</dbReference>
<feature type="transmembrane region" description="Helical" evidence="1">
    <location>
        <begin position="533"/>
        <end position="556"/>
    </location>
</feature>
<dbReference type="AlphaFoldDB" id="A0AA35L1Q2"/>
<dbReference type="Pfam" id="PF01757">
    <property type="entry name" value="Acyl_transf_3"/>
    <property type="match status" value="1"/>
</dbReference>
<evidence type="ECO:0000313" key="4">
    <source>
        <dbReference type="EMBL" id="CAI5787744.1"/>
    </source>
</evidence>
<keyword evidence="1" id="KW-0472">Membrane</keyword>
<dbReference type="InterPro" id="IPR052728">
    <property type="entry name" value="O2_lipid_transport_reg"/>
</dbReference>
<keyword evidence="1" id="KW-1133">Transmembrane helix</keyword>
<feature type="transmembrane region" description="Helical" evidence="1">
    <location>
        <begin position="428"/>
        <end position="448"/>
    </location>
</feature>
<feature type="transmembrane region" description="Helical" evidence="1">
    <location>
        <begin position="324"/>
        <end position="347"/>
    </location>
</feature>
<feature type="transmembrane region" description="Helical" evidence="1">
    <location>
        <begin position="505"/>
        <end position="521"/>
    </location>
</feature>
<feature type="signal peptide" evidence="2">
    <location>
        <begin position="1"/>
        <end position="19"/>
    </location>
</feature>
<feature type="transmembrane region" description="Helical" evidence="1">
    <location>
        <begin position="641"/>
        <end position="663"/>
    </location>
</feature>
<proteinExistence type="predicted"/>
<dbReference type="PROSITE" id="PS51257">
    <property type="entry name" value="PROKAR_LIPOPROTEIN"/>
    <property type="match status" value="1"/>
</dbReference>
<protein>
    <submittedName>
        <fullName evidence="4">O-acyltransferase like protein</fullName>
    </submittedName>
</protein>
<accession>A0AA35L1Q2</accession>
<feature type="transmembrane region" description="Helical" evidence="1">
    <location>
        <begin position="162"/>
        <end position="184"/>
    </location>
</feature>
<feature type="domain" description="Nose resistant-to-fluoxetine protein N-terminal" evidence="3">
    <location>
        <begin position="23"/>
        <end position="144"/>
    </location>
</feature>
<keyword evidence="2" id="KW-0732">Signal</keyword>
<dbReference type="PANTHER" id="PTHR11161:SF0">
    <property type="entry name" value="O-ACYLTRANSFERASE LIKE PROTEIN"/>
    <property type="match status" value="1"/>
</dbReference>
<evidence type="ECO:0000256" key="2">
    <source>
        <dbReference type="SAM" id="SignalP"/>
    </source>
</evidence>
<feature type="transmembrane region" description="Helical" evidence="1">
    <location>
        <begin position="611"/>
        <end position="629"/>
    </location>
</feature>
<evidence type="ECO:0000259" key="3">
    <source>
        <dbReference type="SMART" id="SM00703"/>
    </source>
</evidence>
<dbReference type="InterPro" id="IPR006621">
    <property type="entry name" value="Nose-resist-to-fluoxetine_N"/>
</dbReference>
<organism evidence="4 5">
    <name type="scientific">Podarcis lilfordi</name>
    <name type="common">Lilford's wall lizard</name>
    <dbReference type="NCBI Taxonomy" id="74358"/>
    <lineage>
        <taxon>Eukaryota</taxon>
        <taxon>Metazoa</taxon>
        <taxon>Chordata</taxon>
        <taxon>Craniata</taxon>
        <taxon>Vertebrata</taxon>
        <taxon>Euteleostomi</taxon>
        <taxon>Lepidosauria</taxon>
        <taxon>Squamata</taxon>
        <taxon>Bifurcata</taxon>
        <taxon>Unidentata</taxon>
        <taxon>Episquamata</taxon>
        <taxon>Laterata</taxon>
        <taxon>Lacertibaenia</taxon>
        <taxon>Lacertidae</taxon>
        <taxon>Podarcis</taxon>
    </lineage>
</organism>
<sequence>MASGFKLLLLLLLPFASVAINITLGCWEDVAEFLSDLNAEEPKAYAVKMYDSVGKPGSSVLGGNVDRLGSYTECISAEAPSGRFRGQYCKLQVQQDRIDYYNGLCAPSSCHEEEITALAMLGVFKFKTISFLLPFPSLFAVNSTASFPTVARCAKNLFPIDVFVAVCLFVSVSFIILPIIGTIYTADVWEKAKRNELPSDGLPPANYGSTCFVARDASESKAERKHSHEPASAALAAFDGSKQSTLDCVLKCFSLQNHLPAIWLMKPCKEVSLSLNGIRALSLLWVISGHTSQMTAWQNLDNELEWEAKVLKNPLYIFSLSGPFYLGVDTFFLISGFLSCQSFLNMLNLSEKRITFRLTVKYLWRRFFRLQPLHIYSLCLLIGFYSVAPWGTFWELSKLEVDNCRRTWWANLLLINNFIAGQESCNGWTWYLANDFQFYFTTPLLVYISMRSKQGIIILGTLLFLMTFTVTALLSSFYRLPVANPRDMRKTATVMYFAEYYSKPYCRYGPFLVGILLGLYMNQQQTPVLRSKVQASIGWLSAMFSMFMVVALAYTLQDPLDYSPATAIYQATHRTVWAIAVGWIIFACEEGYGGIINWMLSWGFWSVVAKISYACYLVHPMLILLYNGLQETSMHYSDMNMFYLFLGHCLMTFMVGLALTVMVEMPLQALRRAVQRQVVQL</sequence>
<feature type="transmembrane region" description="Helical" evidence="1">
    <location>
        <begin position="576"/>
        <end position="599"/>
    </location>
</feature>
<keyword evidence="5" id="KW-1185">Reference proteome</keyword>
<gene>
    <name evidence="4" type="ORF">PODLI_1B011228</name>
</gene>
<dbReference type="Proteomes" id="UP001178461">
    <property type="component" value="Chromosome 11"/>
</dbReference>
<feature type="transmembrane region" description="Helical" evidence="1">
    <location>
        <begin position="455"/>
        <end position="478"/>
    </location>
</feature>
<feature type="transmembrane region" description="Helical" evidence="1">
    <location>
        <begin position="367"/>
        <end position="388"/>
    </location>
</feature>
<reference evidence="4" key="1">
    <citation type="submission" date="2022-12" db="EMBL/GenBank/DDBJ databases">
        <authorList>
            <person name="Alioto T."/>
            <person name="Alioto T."/>
            <person name="Gomez Garrido J."/>
        </authorList>
    </citation>
    <scope>NUCLEOTIDE SEQUENCE</scope>
</reference>
<dbReference type="InterPro" id="IPR002656">
    <property type="entry name" value="Acyl_transf_3_dom"/>
</dbReference>